<sequence length="876" mass="102452">MLQVVPLLPVRKSNDMEYSEDFRIVQTTLNHCNEFVKKFDKIQYYGGNEVYVHEVAERLKNVFLSNSWYNVEFNNKLRKVTLLLMLNTDVQFPHNLTEDFRICHLLNNFAQLSKCLLIHLLWKLKLDTYFYESIKYSPSWFPLQFFDETADSLRFSKPYETIERVKCIVEAVYFNICRMDSRLRAHSASTQLVEQKTILNMFEDHVMTLLRNYNTPDLDESFKHSKLSKYMGHSLNCQLSLIHECFKLFQKKPFVISEEFHIFKLLEEMEPEINNFHQTYPAHINECLSNINVALLNTLQNSVLNVTLFDFMNWVEVDIEDNSKENEDLKLDNLQKSVGVLSYNLTQLINNNECFQHDVVKQLESIAIKPKTLKDVTSEATVGTVLSKIESSCDRRAWLEELLDRPDTLYCNSECLQTIIENIDIVQFKHLSGIIQDHQNYGEMDAEDENRIKEILFLGRQNLVGLELRDFTELMIRSFGIDYNLEMNESNADYSSKMMNYQNKLTDNNIDESTMWKLLAVNPTSFYQILFSDVTNQDSTQINILLNILSETNSVAVDYVKNLVKMNLESLSSDSSSKSLYHMFLLGLYKLNLFDRKEFIRDVIMNNLAQAMTNDHLNVVLILLKTLNQIATRMKVEELMSPLIILLAQILDKYRWDLLSFTQQKEVIVETSIAVIQDFMKTLLVHGSMKDKTWISSKITNNKATTKFYFQKLSLEKNASIIPFENFIHPEGFEKMAKSKVTTFLCETIVRCTSKEFKWLMTNQLLQSFIIDALIVVSVIVAKSKNRDSSNCLHKCISNYIKVSKNLIIPTLEGKDQRESYFSDIIKLIRKFPEESFEDLTILFIDFLKLFNDIENFRSSLDQIRDCEMKRIILEE</sequence>
<proteinExistence type="predicted"/>
<gene>
    <name evidence="1" type="ORF">CLUMA_CG011061</name>
</gene>
<reference evidence="1 2" key="1">
    <citation type="submission" date="2015-04" db="EMBL/GenBank/DDBJ databases">
        <authorList>
            <person name="Syromyatnikov M.Y."/>
            <person name="Popov V.N."/>
        </authorList>
    </citation>
    <scope>NUCLEOTIDE SEQUENCE [LARGE SCALE GENOMIC DNA]</scope>
</reference>
<dbReference type="OrthoDB" id="6588253at2759"/>
<protein>
    <submittedName>
        <fullName evidence="1">CLUMA_CG011061, isoform A</fullName>
    </submittedName>
</protein>
<evidence type="ECO:0000313" key="1">
    <source>
        <dbReference type="EMBL" id="CRK97681.1"/>
    </source>
</evidence>
<name>A0A1J1IGX2_9DIPT</name>
<organism evidence="1 2">
    <name type="scientific">Clunio marinus</name>
    <dbReference type="NCBI Taxonomy" id="568069"/>
    <lineage>
        <taxon>Eukaryota</taxon>
        <taxon>Metazoa</taxon>
        <taxon>Ecdysozoa</taxon>
        <taxon>Arthropoda</taxon>
        <taxon>Hexapoda</taxon>
        <taxon>Insecta</taxon>
        <taxon>Pterygota</taxon>
        <taxon>Neoptera</taxon>
        <taxon>Endopterygota</taxon>
        <taxon>Diptera</taxon>
        <taxon>Nematocera</taxon>
        <taxon>Chironomoidea</taxon>
        <taxon>Chironomidae</taxon>
        <taxon>Clunio</taxon>
    </lineage>
</organism>
<dbReference type="Proteomes" id="UP000183832">
    <property type="component" value="Unassembled WGS sequence"/>
</dbReference>
<dbReference type="EMBL" id="CVRI01000047">
    <property type="protein sequence ID" value="CRK97681.1"/>
    <property type="molecule type" value="Genomic_DNA"/>
</dbReference>
<evidence type="ECO:0000313" key="2">
    <source>
        <dbReference type="Proteomes" id="UP000183832"/>
    </source>
</evidence>
<keyword evidence="2" id="KW-1185">Reference proteome</keyword>
<accession>A0A1J1IGX2</accession>
<dbReference type="AlphaFoldDB" id="A0A1J1IGX2"/>